<keyword evidence="2" id="KW-0732">Signal</keyword>
<organism evidence="3 4">
    <name type="scientific">Atopomonas hussainii</name>
    <dbReference type="NCBI Taxonomy" id="1429083"/>
    <lineage>
        <taxon>Bacteria</taxon>
        <taxon>Pseudomonadati</taxon>
        <taxon>Pseudomonadota</taxon>
        <taxon>Gammaproteobacteria</taxon>
        <taxon>Pseudomonadales</taxon>
        <taxon>Pseudomonadaceae</taxon>
        <taxon>Atopomonas</taxon>
    </lineage>
</organism>
<keyword evidence="1" id="KW-0472">Membrane</keyword>
<dbReference type="EMBL" id="FOAS01000009">
    <property type="protein sequence ID" value="SEL23720.1"/>
    <property type="molecule type" value="Genomic_DNA"/>
</dbReference>
<protein>
    <recommendedName>
        <fullName evidence="5">Multidrug transporter</fullName>
    </recommendedName>
</protein>
<evidence type="ECO:0000313" key="4">
    <source>
        <dbReference type="Proteomes" id="UP000185766"/>
    </source>
</evidence>
<keyword evidence="4" id="KW-1185">Reference proteome</keyword>
<evidence type="ECO:0000313" key="3">
    <source>
        <dbReference type="EMBL" id="SEL23720.1"/>
    </source>
</evidence>
<accession>A0A1H7NJK2</accession>
<feature type="transmembrane region" description="Helical" evidence="1">
    <location>
        <begin position="51"/>
        <end position="70"/>
    </location>
</feature>
<keyword evidence="1" id="KW-0812">Transmembrane</keyword>
<dbReference type="RefSeq" id="WP_074868178.1">
    <property type="nucleotide sequence ID" value="NZ_FOAS01000009.1"/>
</dbReference>
<dbReference type="Proteomes" id="UP000185766">
    <property type="component" value="Unassembled WGS sequence"/>
</dbReference>
<sequence length="121" mass="12840">MKLRRTTTALLAATAMTASLLGGQAYAADATSDTRYDTETPPAYKMIGDLVIARPFAIGATAIGAAAWLVSLPFTIGRNTSEATDALVLAPGYEAFVRCLGCTSGYEDWAKSRKHNNHTQP</sequence>
<feature type="chain" id="PRO_5010381224" description="Multidrug transporter" evidence="2">
    <location>
        <begin position="28"/>
        <end position="121"/>
    </location>
</feature>
<feature type="signal peptide" evidence="2">
    <location>
        <begin position="1"/>
        <end position="27"/>
    </location>
</feature>
<gene>
    <name evidence="3" type="ORF">SAMN05216214_109183</name>
</gene>
<dbReference type="AlphaFoldDB" id="A0A1H7NJK2"/>
<evidence type="ECO:0000256" key="2">
    <source>
        <dbReference type="SAM" id="SignalP"/>
    </source>
</evidence>
<name>A0A1H7NJK2_9GAMM</name>
<proteinExistence type="predicted"/>
<dbReference type="STRING" id="1429083.GCA_001885685_00734"/>
<reference evidence="3 4" key="1">
    <citation type="submission" date="2016-10" db="EMBL/GenBank/DDBJ databases">
        <authorList>
            <person name="de Groot N.N."/>
        </authorList>
    </citation>
    <scope>NUCLEOTIDE SEQUENCE [LARGE SCALE GENOMIC DNA]</scope>
    <source>
        <strain evidence="3 4">JCM 19513</strain>
    </source>
</reference>
<evidence type="ECO:0000256" key="1">
    <source>
        <dbReference type="SAM" id="Phobius"/>
    </source>
</evidence>
<keyword evidence="1" id="KW-1133">Transmembrane helix</keyword>
<evidence type="ECO:0008006" key="5">
    <source>
        <dbReference type="Google" id="ProtNLM"/>
    </source>
</evidence>